<dbReference type="AlphaFoldDB" id="A0A3E0B004"/>
<dbReference type="SUPFAM" id="SSF47413">
    <property type="entry name" value="lambda repressor-like DNA-binding domains"/>
    <property type="match status" value="1"/>
</dbReference>
<dbReference type="SMART" id="SM00530">
    <property type="entry name" value="HTH_XRE"/>
    <property type="match status" value="1"/>
</dbReference>
<accession>A0A3E0B004</accession>
<sequence length="167" mass="19492">MSTIIAKYRQRNNLTQQQVANQLHVDKSYISRVESGQKPMTQTMCSAALSNASDANLLNDVAYEMTGGHTLPTPSDRVYDGHRMSYVFRIQKEIDEFMEVLHRNRLDKQPEHLTQDEKEGLHHMISELQDVLFEGTGFVNRLMQDYQIKPQQLNQNRDAKLRMERRI</sequence>
<dbReference type="InterPro" id="IPR010982">
    <property type="entry name" value="Lambda_DNA-bd_dom_sf"/>
</dbReference>
<comment type="caution">
    <text evidence="2">The sequence shown here is derived from an EMBL/GenBank/DDBJ whole genome shotgun (WGS) entry which is preliminary data.</text>
</comment>
<dbReference type="EMBL" id="QUMW01000009">
    <property type="protein sequence ID" value="REG25265.1"/>
    <property type="molecule type" value="Genomic_DNA"/>
</dbReference>
<feature type="domain" description="HTH cro/C1-type" evidence="1">
    <location>
        <begin position="5"/>
        <end position="44"/>
    </location>
</feature>
<keyword evidence="3" id="KW-1185">Reference proteome</keyword>
<dbReference type="Pfam" id="PF01381">
    <property type="entry name" value="HTH_3"/>
    <property type="match status" value="1"/>
</dbReference>
<organism evidence="2 3">
    <name type="scientific">Jeotgalicoccus halotolerans</name>
    <dbReference type="NCBI Taxonomy" id="157227"/>
    <lineage>
        <taxon>Bacteria</taxon>
        <taxon>Bacillati</taxon>
        <taxon>Bacillota</taxon>
        <taxon>Bacilli</taxon>
        <taxon>Bacillales</taxon>
        <taxon>Staphylococcaceae</taxon>
        <taxon>Jeotgalicoccus</taxon>
    </lineage>
</organism>
<reference evidence="2 3" key="1">
    <citation type="submission" date="2018-08" db="EMBL/GenBank/DDBJ databases">
        <title>Genomic Encyclopedia of Type Strains, Phase IV (KMG-IV): sequencing the most valuable type-strain genomes for metagenomic binning, comparative biology and taxonomic classification.</title>
        <authorList>
            <person name="Goeker M."/>
        </authorList>
    </citation>
    <scope>NUCLEOTIDE SEQUENCE [LARGE SCALE GENOMIC DNA]</scope>
    <source>
        <strain evidence="2 3">DSM 17274</strain>
    </source>
</reference>
<dbReference type="CDD" id="cd00093">
    <property type="entry name" value="HTH_XRE"/>
    <property type="match status" value="1"/>
</dbReference>
<name>A0A3E0B004_9STAP</name>
<proteinExistence type="predicted"/>
<dbReference type="PROSITE" id="PS50943">
    <property type="entry name" value="HTH_CROC1"/>
    <property type="match status" value="1"/>
</dbReference>
<evidence type="ECO:0000313" key="3">
    <source>
        <dbReference type="Proteomes" id="UP000257076"/>
    </source>
</evidence>
<dbReference type="Gene3D" id="1.10.260.40">
    <property type="entry name" value="lambda repressor-like DNA-binding domains"/>
    <property type="match status" value="1"/>
</dbReference>
<evidence type="ECO:0000313" key="2">
    <source>
        <dbReference type="EMBL" id="REG25265.1"/>
    </source>
</evidence>
<gene>
    <name evidence="2" type="ORF">DFR63_0291</name>
</gene>
<evidence type="ECO:0000259" key="1">
    <source>
        <dbReference type="PROSITE" id="PS50943"/>
    </source>
</evidence>
<dbReference type="InterPro" id="IPR001387">
    <property type="entry name" value="Cro/C1-type_HTH"/>
</dbReference>
<dbReference type="GO" id="GO:0003677">
    <property type="term" value="F:DNA binding"/>
    <property type="evidence" value="ECO:0007669"/>
    <property type="project" value="InterPro"/>
</dbReference>
<protein>
    <submittedName>
        <fullName evidence="2">Transcriptional regulator with XRE-family HTH domain</fullName>
    </submittedName>
</protein>
<dbReference type="RefSeq" id="WP_115883969.1">
    <property type="nucleotide sequence ID" value="NZ_CBCSHX010000001.1"/>
</dbReference>
<dbReference type="Proteomes" id="UP000257076">
    <property type="component" value="Unassembled WGS sequence"/>
</dbReference>
<dbReference type="OrthoDB" id="2417960at2"/>